<evidence type="ECO:0000313" key="2">
    <source>
        <dbReference type="EMBL" id="JAT80932.1"/>
    </source>
</evidence>
<organism evidence="2">
    <name type="scientific">Pectinophora gossypiella</name>
    <name type="common">Cotton pink bollworm</name>
    <name type="synonym">Depressaria gossypiella</name>
    <dbReference type="NCBI Taxonomy" id="13191"/>
    <lineage>
        <taxon>Eukaryota</taxon>
        <taxon>Metazoa</taxon>
        <taxon>Ecdysozoa</taxon>
        <taxon>Arthropoda</taxon>
        <taxon>Hexapoda</taxon>
        <taxon>Insecta</taxon>
        <taxon>Pterygota</taxon>
        <taxon>Neoptera</taxon>
        <taxon>Endopterygota</taxon>
        <taxon>Lepidoptera</taxon>
        <taxon>Glossata</taxon>
        <taxon>Ditrysia</taxon>
        <taxon>Gelechioidea</taxon>
        <taxon>Gelechiidae</taxon>
        <taxon>Apatetrinae</taxon>
        <taxon>Pectinophora</taxon>
    </lineage>
</organism>
<feature type="domain" description="Peptidase A2B Ty3 transposon peptidase" evidence="1">
    <location>
        <begin position="8"/>
        <end position="106"/>
    </location>
</feature>
<feature type="non-terminal residue" evidence="2">
    <location>
        <position position="1"/>
    </location>
</feature>
<dbReference type="Gene3D" id="2.40.70.10">
    <property type="entry name" value="Acid Proteases"/>
    <property type="match status" value="1"/>
</dbReference>
<reference evidence="2" key="1">
    <citation type="submission" date="2015-09" db="EMBL/GenBank/DDBJ databases">
        <title>De novo assembly of Pectinophora gossypiella (Pink Bollworm) gut transcriptome.</title>
        <authorList>
            <person name="Tassone E.E."/>
        </authorList>
    </citation>
    <scope>NUCLEOTIDE SEQUENCE</scope>
</reference>
<sequence>VNIMSRSENKSEKMIQISGVNINSLIDSGSDVNLITVDLFFELNVTSYVKENIEFSGLGAAKVSSLGRTECELNIDGYCCTTTFYIVPKDVMPYKVILGQPFLQNITLVFDRGLVNVVSRENGSLLNCLIADVTEEPIAYMPNQQLKDQVRNLVKNYSPVQTKEAPIEMHIVMKDDIPVAQRPRRLAIKEQQEVDTQRHHCGGRSANIY</sequence>
<evidence type="ECO:0000259" key="1">
    <source>
        <dbReference type="Pfam" id="PF12384"/>
    </source>
</evidence>
<gene>
    <name evidence="2" type="ORF">g.930</name>
</gene>
<dbReference type="AlphaFoldDB" id="A0A1E1W1X0"/>
<dbReference type="OrthoDB" id="3863715at2759"/>
<accession>A0A1E1W1X0</accession>
<protein>
    <recommendedName>
        <fullName evidence="1">Peptidase A2B Ty3 transposon peptidase domain-containing protein</fullName>
    </recommendedName>
</protein>
<dbReference type="InterPro" id="IPR021109">
    <property type="entry name" value="Peptidase_aspartic_dom_sf"/>
</dbReference>
<dbReference type="Pfam" id="PF12384">
    <property type="entry name" value="Peptidase_A2B"/>
    <property type="match status" value="1"/>
</dbReference>
<name>A0A1E1W1X0_PECGO</name>
<dbReference type="InterPro" id="IPR024650">
    <property type="entry name" value="Peptidase_A2B"/>
</dbReference>
<proteinExistence type="predicted"/>
<dbReference type="CDD" id="cd00303">
    <property type="entry name" value="retropepsin_like"/>
    <property type="match status" value="1"/>
</dbReference>
<dbReference type="EMBL" id="GDQN01010122">
    <property type="protein sequence ID" value="JAT80932.1"/>
    <property type="molecule type" value="Transcribed_RNA"/>
</dbReference>
<dbReference type="SUPFAM" id="SSF50630">
    <property type="entry name" value="Acid proteases"/>
    <property type="match status" value="1"/>
</dbReference>